<keyword evidence="9 19" id="KW-0547">Nucleotide-binding</keyword>
<evidence type="ECO:0000256" key="16">
    <source>
        <dbReference type="ARBA" id="ARBA00023180"/>
    </source>
</evidence>
<evidence type="ECO:0000259" key="23">
    <source>
        <dbReference type="PROSITE" id="PS50011"/>
    </source>
</evidence>
<evidence type="ECO:0000313" key="27">
    <source>
        <dbReference type="Proteomes" id="UP001177003"/>
    </source>
</evidence>
<accession>A0AA35ZP76</accession>
<feature type="domain" description="Apple" evidence="25">
    <location>
        <begin position="347"/>
        <end position="420"/>
    </location>
</feature>
<dbReference type="InterPro" id="IPR024171">
    <property type="entry name" value="SRK-like_kinase"/>
</dbReference>
<dbReference type="SMART" id="SM00108">
    <property type="entry name" value="B_lectin"/>
    <property type="match status" value="1"/>
</dbReference>
<evidence type="ECO:0000256" key="18">
    <source>
        <dbReference type="ARBA" id="ARBA00048679"/>
    </source>
</evidence>
<keyword evidence="15" id="KW-0675">Receptor</keyword>
<dbReference type="CDD" id="cd01098">
    <property type="entry name" value="PAN_AP_plant"/>
    <property type="match status" value="1"/>
</dbReference>
<evidence type="ECO:0000256" key="2">
    <source>
        <dbReference type="ARBA" id="ARBA00022527"/>
    </source>
</evidence>
<dbReference type="CDD" id="cd00028">
    <property type="entry name" value="B_lectin"/>
    <property type="match status" value="1"/>
</dbReference>
<keyword evidence="5 19" id="KW-0808">Transferase</keyword>
<comment type="subcellular location">
    <subcellularLocation>
        <location evidence="1">Membrane</location>
        <topology evidence="1">Single-pass type I membrane protein</topology>
    </subcellularLocation>
</comment>
<dbReference type="InterPro" id="IPR017441">
    <property type="entry name" value="Protein_kinase_ATP_BS"/>
</dbReference>
<evidence type="ECO:0000256" key="10">
    <source>
        <dbReference type="ARBA" id="ARBA00022777"/>
    </source>
</evidence>
<dbReference type="PANTHER" id="PTHR47976:SF30">
    <property type="entry name" value="RECEPTOR-LIKE SERINE_THREONINE-PROTEIN KINASE"/>
    <property type="match status" value="1"/>
</dbReference>
<evidence type="ECO:0000256" key="14">
    <source>
        <dbReference type="ARBA" id="ARBA00023157"/>
    </source>
</evidence>
<dbReference type="PROSITE" id="PS00107">
    <property type="entry name" value="PROTEIN_KINASE_ATP"/>
    <property type="match status" value="1"/>
</dbReference>
<evidence type="ECO:0000256" key="22">
    <source>
        <dbReference type="SAM" id="SignalP"/>
    </source>
</evidence>
<keyword evidence="2 19" id="KW-0723">Serine/threonine-protein kinase</keyword>
<comment type="catalytic activity">
    <reaction evidence="17 19">
        <text>L-threonyl-[protein] + ATP = O-phospho-L-threonyl-[protein] + ADP + H(+)</text>
        <dbReference type="Rhea" id="RHEA:46608"/>
        <dbReference type="Rhea" id="RHEA-COMP:11060"/>
        <dbReference type="Rhea" id="RHEA-COMP:11605"/>
        <dbReference type="ChEBI" id="CHEBI:15378"/>
        <dbReference type="ChEBI" id="CHEBI:30013"/>
        <dbReference type="ChEBI" id="CHEBI:30616"/>
        <dbReference type="ChEBI" id="CHEBI:61977"/>
        <dbReference type="ChEBI" id="CHEBI:456216"/>
        <dbReference type="EC" id="2.7.11.1"/>
    </reaction>
</comment>
<feature type="transmembrane region" description="Helical" evidence="21">
    <location>
        <begin position="444"/>
        <end position="469"/>
    </location>
</feature>
<evidence type="ECO:0000256" key="15">
    <source>
        <dbReference type="ARBA" id="ARBA00023170"/>
    </source>
</evidence>
<sequence>MMRTPCICSFLFGFFLIFSSIAAQLDYVSNANLSTTWTNNESSIPSSNSPDGSRIRIILSVKHRFACGFFCNGTCTSFLFAILFNTNDHVILWSANRDNPVGEGAILNFTAAGELMLQDVDGSIVWTTNTAGKSVAFMDLTDNGNLVLFDNTKSMVWQSFDHPTDCLLPGQKLFQGQKLIPSVSSTNWTAQKDLYHLEVIFQGLIAYIGNPPQVYYSNFPDNTNTHIRRTFIELFIDESGSSSFDIVTGGGGNGQLEFGNHPGFSPLYIKLMPDGHLKAFAWEWNLQKPLEADMLTINGCYPFSCGRNAICLDFANQQCICPETDYFKAVDDQQPYKGCFPVTPLTCNATQDQHFIELKNINYFGDIVDMEVRDVEACKQACWNSCSCKAAIFEYSSNSSSGYCRLPYELFTMTRFEANANDRLHASAFLKVQNRTSTPSSNGFHTLGLIGGSFVLFLILVVGFTTFILQKKKRGREIEEEHLDQVTGMPTRFSYQELKTATDNFSKKLGQGGFGSVFQGTLEDGSQIAVKCLQGLGHVKKSFLAEVESIGSIHHVNLVRLRGFCAWKSERHLVYEFMSNGSSDQWIYDGDRNHILGWEFRKKIILDIAKGLAYLHEECRQKIIHLDIKPLNILLDNDFNAKISDFGLSKLIDKDQSKVITTMRGTPGYLAPEWLSSFITKKVDVYSFGIVLLEILCGRKNFDRSQLEDSWHLLCVFQRCWEHETLLNMVKYSEDMDGCGSEVVEMMKIGFMVFAN</sequence>
<dbReference type="PROSITE" id="PS50948">
    <property type="entry name" value="PAN"/>
    <property type="match status" value="1"/>
</dbReference>
<dbReference type="InterPro" id="IPR036426">
    <property type="entry name" value="Bulb-type_lectin_dom_sf"/>
</dbReference>
<evidence type="ECO:0000256" key="7">
    <source>
        <dbReference type="ARBA" id="ARBA00022729"/>
    </source>
</evidence>
<keyword evidence="6 21" id="KW-0812">Transmembrane</keyword>
<gene>
    <name evidence="26" type="ORF">LSALG_LOCUS35216</name>
</gene>
<dbReference type="InterPro" id="IPR008271">
    <property type="entry name" value="Ser/Thr_kinase_AS"/>
</dbReference>
<evidence type="ECO:0000256" key="4">
    <source>
        <dbReference type="ARBA" id="ARBA00022553"/>
    </source>
</evidence>
<dbReference type="PROSITE" id="PS00108">
    <property type="entry name" value="PROTEIN_KINASE_ST"/>
    <property type="match status" value="1"/>
</dbReference>
<keyword evidence="3" id="KW-0245">EGF-like domain</keyword>
<dbReference type="SUPFAM" id="SSF51110">
    <property type="entry name" value="alpha-D-mannose-specific plant lectins"/>
    <property type="match status" value="1"/>
</dbReference>
<evidence type="ECO:0000256" key="21">
    <source>
        <dbReference type="SAM" id="Phobius"/>
    </source>
</evidence>
<dbReference type="SMART" id="SM00220">
    <property type="entry name" value="S_TKc"/>
    <property type="match status" value="1"/>
</dbReference>
<name>A0AA35ZP76_LACSI</name>
<keyword evidence="7 22" id="KW-0732">Signal</keyword>
<evidence type="ECO:0000256" key="8">
    <source>
        <dbReference type="ARBA" id="ARBA00022734"/>
    </source>
</evidence>
<evidence type="ECO:0000256" key="19">
    <source>
        <dbReference type="PIRNR" id="PIRNR000641"/>
    </source>
</evidence>
<evidence type="ECO:0000256" key="12">
    <source>
        <dbReference type="ARBA" id="ARBA00022989"/>
    </source>
</evidence>
<evidence type="ECO:0000256" key="5">
    <source>
        <dbReference type="ARBA" id="ARBA00022679"/>
    </source>
</evidence>
<feature type="domain" description="Bulb-type lectin" evidence="24">
    <location>
        <begin position="41"/>
        <end position="161"/>
    </location>
</feature>
<feature type="domain" description="Protein kinase" evidence="23">
    <location>
        <begin position="503"/>
        <end position="756"/>
    </location>
</feature>
<evidence type="ECO:0000259" key="25">
    <source>
        <dbReference type="PROSITE" id="PS50948"/>
    </source>
</evidence>
<dbReference type="InterPro" id="IPR003609">
    <property type="entry name" value="Pan_app"/>
</dbReference>
<dbReference type="FunFam" id="3.30.200.20:FF:000178">
    <property type="entry name" value="serine/threonine-protein kinase PBS1-like"/>
    <property type="match status" value="1"/>
</dbReference>
<evidence type="ECO:0000259" key="24">
    <source>
        <dbReference type="PROSITE" id="PS50927"/>
    </source>
</evidence>
<dbReference type="GO" id="GO:0016020">
    <property type="term" value="C:membrane"/>
    <property type="evidence" value="ECO:0007669"/>
    <property type="project" value="UniProtKB-SubCell"/>
</dbReference>
<dbReference type="Pfam" id="PF01453">
    <property type="entry name" value="B_lectin"/>
    <property type="match status" value="1"/>
</dbReference>
<dbReference type="InterPro" id="IPR001480">
    <property type="entry name" value="Bulb-type_lectin_dom"/>
</dbReference>
<dbReference type="GO" id="GO:0030246">
    <property type="term" value="F:carbohydrate binding"/>
    <property type="evidence" value="ECO:0007669"/>
    <property type="project" value="UniProtKB-KW"/>
</dbReference>
<keyword evidence="11 19" id="KW-0067">ATP-binding</keyword>
<dbReference type="EC" id="2.7.11.1" evidence="19"/>
<protein>
    <recommendedName>
        <fullName evidence="19">Receptor-like serine/threonine-protein kinase</fullName>
        <ecNumber evidence="19">2.7.11.1</ecNumber>
    </recommendedName>
</protein>
<reference evidence="26" key="1">
    <citation type="submission" date="2023-04" db="EMBL/GenBank/DDBJ databases">
        <authorList>
            <person name="Vijverberg K."/>
            <person name="Xiong W."/>
            <person name="Schranz E."/>
        </authorList>
    </citation>
    <scope>NUCLEOTIDE SEQUENCE</scope>
</reference>
<evidence type="ECO:0000313" key="26">
    <source>
        <dbReference type="EMBL" id="CAI9296340.1"/>
    </source>
</evidence>
<evidence type="ECO:0000256" key="20">
    <source>
        <dbReference type="PROSITE-ProRule" id="PRU10141"/>
    </source>
</evidence>
<evidence type="ECO:0000256" key="11">
    <source>
        <dbReference type="ARBA" id="ARBA00022840"/>
    </source>
</evidence>
<feature type="chain" id="PRO_5041470735" description="Receptor-like serine/threonine-protein kinase" evidence="22">
    <location>
        <begin position="24"/>
        <end position="756"/>
    </location>
</feature>
<evidence type="ECO:0000256" key="9">
    <source>
        <dbReference type="ARBA" id="ARBA00022741"/>
    </source>
</evidence>
<dbReference type="AlphaFoldDB" id="A0AA35ZP76"/>
<comment type="catalytic activity">
    <reaction evidence="18 19">
        <text>L-seryl-[protein] + ATP = O-phospho-L-seryl-[protein] + ADP + H(+)</text>
        <dbReference type="Rhea" id="RHEA:17989"/>
        <dbReference type="Rhea" id="RHEA-COMP:9863"/>
        <dbReference type="Rhea" id="RHEA-COMP:11604"/>
        <dbReference type="ChEBI" id="CHEBI:15378"/>
        <dbReference type="ChEBI" id="CHEBI:29999"/>
        <dbReference type="ChEBI" id="CHEBI:30616"/>
        <dbReference type="ChEBI" id="CHEBI:83421"/>
        <dbReference type="ChEBI" id="CHEBI:456216"/>
        <dbReference type="EC" id="2.7.11.1"/>
    </reaction>
</comment>
<dbReference type="PANTHER" id="PTHR47976">
    <property type="entry name" value="G-TYPE LECTIN S-RECEPTOR-LIKE SERINE/THREONINE-PROTEIN KINASE SD2-5"/>
    <property type="match status" value="1"/>
</dbReference>
<keyword evidence="27" id="KW-1185">Reference proteome</keyword>
<dbReference type="PIRSF" id="PIRSF000641">
    <property type="entry name" value="SRK"/>
    <property type="match status" value="1"/>
</dbReference>
<keyword evidence="16" id="KW-0325">Glycoprotein</keyword>
<dbReference type="Gene3D" id="1.10.510.10">
    <property type="entry name" value="Transferase(Phosphotransferase) domain 1"/>
    <property type="match status" value="1"/>
</dbReference>
<dbReference type="PROSITE" id="PS50927">
    <property type="entry name" value="BULB_LECTIN"/>
    <property type="match status" value="1"/>
</dbReference>
<evidence type="ECO:0000256" key="1">
    <source>
        <dbReference type="ARBA" id="ARBA00004479"/>
    </source>
</evidence>
<dbReference type="InterPro" id="IPR011009">
    <property type="entry name" value="Kinase-like_dom_sf"/>
</dbReference>
<keyword evidence="14" id="KW-1015">Disulfide bond</keyword>
<keyword evidence="8" id="KW-0430">Lectin</keyword>
<dbReference type="Pfam" id="PF00069">
    <property type="entry name" value="Pkinase"/>
    <property type="match status" value="1"/>
</dbReference>
<feature type="binding site" evidence="20">
    <location>
        <position position="531"/>
    </location>
    <ligand>
        <name>ATP</name>
        <dbReference type="ChEBI" id="CHEBI:30616"/>
    </ligand>
</feature>
<proteinExistence type="inferred from homology"/>
<dbReference type="PROSITE" id="PS50011">
    <property type="entry name" value="PROTEIN_KINASE_DOM"/>
    <property type="match status" value="1"/>
</dbReference>
<comment type="similarity">
    <text evidence="19">Belongs to the protein kinase superfamily. Ser/Thr protein kinase family.</text>
</comment>
<dbReference type="InterPro" id="IPR000719">
    <property type="entry name" value="Prot_kinase_dom"/>
</dbReference>
<keyword evidence="13 21" id="KW-0472">Membrane</keyword>
<feature type="signal peptide" evidence="22">
    <location>
        <begin position="1"/>
        <end position="23"/>
    </location>
</feature>
<evidence type="ECO:0000256" key="13">
    <source>
        <dbReference type="ARBA" id="ARBA00023136"/>
    </source>
</evidence>
<dbReference type="SUPFAM" id="SSF56112">
    <property type="entry name" value="Protein kinase-like (PK-like)"/>
    <property type="match status" value="1"/>
</dbReference>
<keyword evidence="12 21" id="KW-1133">Transmembrane helix</keyword>
<organism evidence="26 27">
    <name type="scientific">Lactuca saligna</name>
    <name type="common">Willowleaf lettuce</name>
    <dbReference type="NCBI Taxonomy" id="75948"/>
    <lineage>
        <taxon>Eukaryota</taxon>
        <taxon>Viridiplantae</taxon>
        <taxon>Streptophyta</taxon>
        <taxon>Embryophyta</taxon>
        <taxon>Tracheophyta</taxon>
        <taxon>Spermatophyta</taxon>
        <taxon>Magnoliopsida</taxon>
        <taxon>eudicotyledons</taxon>
        <taxon>Gunneridae</taxon>
        <taxon>Pentapetalae</taxon>
        <taxon>asterids</taxon>
        <taxon>campanulids</taxon>
        <taxon>Asterales</taxon>
        <taxon>Asteraceae</taxon>
        <taxon>Cichorioideae</taxon>
        <taxon>Cichorieae</taxon>
        <taxon>Lactucinae</taxon>
        <taxon>Lactuca</taxon>
    </lineage>
</organism>
<dbReference type="Gene3D" id="2.90.10.30">
    <property type="match status" value="1"/>
</dbReference>
<dbReference type="GO" id="GO:0005524">
    <property type="term" value="F:ATP binding"/>
    <property type="evidence" value="ECO:0007669"/>
    <property type="project" value="UniProtKB-UniRule"/>
</dbReference>
<dbReference type="Proteomes" id="UP001177003">
    <property type="component" value="Chromosome 8"/>
</dbReference>
<evidence type="ECO:0000256" key="6">
    <source>
        <dbReference type="ARBA" id="ARBA00022692"/>
    </source>
</evidence>
<dbReference type="Gene3D" id="3.30.200.20">
    <property type="entry name" value="Phosphorylase Kinase, domain 1"/>
    <property type="match status" value="1"/>
</dbReference>
<evidence type="ECO:0000256" key="17">
    <source>
        <dbReference type="ARBA" id="ARBA00047899"/>
    </source>
</evidence>
<dbReference type="FunFam" id="2.90.10.30:FF:000003">
    <property type="entry name" value="Os04g0303100 protein"/>
    <property type="match status" value="1"/>
</dbReference>
<dbReference type="GO" id="GO:0004674">
    <property type="term" value="F:protein serine/threonine kinase activity"/>
    <property type="evidence" value="ECO:0007669"/>
    <property type="project" value="UniProtKB-KW"/>
</dbReference>
<keyword evidence="10 19" id="KW-0418">Kinase</keyword>
<dbReference type="FunFam" id="1.10.510.10:FF:000248">
    <property type="entry name" value="S-receptor-like kinase 5"/>
    <property type="match status" value="1"/>
</dbReference>
<dbReference type="EMBL" id="OX465084">
    <property type="protein sequence ID" value="CAI9296340.1"/>
    <property type="molecule type" value="Genomic_DNA"/>
</dbReference>
<evidence type="ECO:0000256" key="3">
    <source>
        <dbReference type="ARBA" id="ARBA00022536"/>
    </source>
</evidence>
<keyword evidence="4" id="KW-0597">Phosphoprotein</keyword>
<dbReference type="InterPro" id="IPR051343">
    <property type="entry name" value="G-type_lectin_kinases/EP1-like"/>
</dbReference>